<dbReference type="InterPro" id="IPR001680">
    <property type="entry name" value="WD40_rpt"/>
</dbReference>
<proteinExistence type="predicted"/>
<evidence type="ECO:0000256" key="3">
    <source>
        <dbReference type="ARBA" id="ARBA00022552"/>
    </source>
</evidence>
<gene>
    <name evidence="11" type="ORF">PYCCODRAFT_1477143</name>
</gene>
<dbReference type="AlphaFoldDB" id="A0A1Y2IQ92"/>
<evidence type="ECO:0000256" key="9">
    <source>
        <dbReference type="SAM" id="MobiDB-lite"/>
    </source>
</evidence>
<keyword evidence="3" id="KW-0698">rRNA processing</keyword>
<feature type="region of interest" description="Disordered" evidence="9">
    <location>
        <begin position="1"/>
        <end position="52"/>
    </location>
</feature>
<dbReference type="GO" id="GO:0006364">
    <property type="term" value="P:rRNA processing"/>
    <property type="evidence" value="ECO:0007669"/>
    <property type="project" value="UniProtKB-KW"/>
</dbReference>
<dbReference type="PANTHER" id="PTHR44215:SF1">
    <property type="entry name" value="WD REPEAT-CONTAINING PROTEIN 75"/>
    <property type="match status" value="1"/>
</dbReference>
<evidence type="ECO:0000256" key="4">
    <source>
        <dbReference type="ARBA" id="ARBA00022574"/>
    </source>
</evidence>
<dbReference type="InterPro" id="IPR015943">
    <property type="entry name" value="WD40/YVTN_repeat-like_dom_sf"/>
</dbReference>
<dbReference type="GO" id="GO:0003723">
    <property type="term" value="F:RNA binding"/>
    <property type="evidence" value="ECO:0007669"/>
    <property type="project" value="InterPro"/>
</dbReference>
<keyword evidence="6" id="KW-0804">Transcription</keyword>
<dbReference type="PROSITE" id="PS50294">
    <property type="entry name" value="WD_REPEATS_REGION"/>
    <property type="match status" value="1"/>
</dbReference>
<dbReference type="SMART" id="SM00320">
    <property type="entry name" value="WD40"/>
    <property type="match status" value="6"/>
</dbReference>
<dbReference type="OrthoDB" id="4096at2759"/>
<dbReference type="Gene3D" id="2.130.10.10">
    <property type="entry name" value="YVTN repeat-like/Quinoprotein amine dehydrogenase"/>
    <property type="match status" value="3"/>
</dbReference>
<dbReference type="PROSITE" id="PS50082">
    <property type="entry name" value="WD_REPEATS_2"/>
    <property type="match status" value="2"/>
</dbReference>
<keyword evidence="2" id="KW-0690">Ribosome biogenesis</keyword>
<feature type="repeat" description="WD" evidence="8">
    <location>
        <begin position="120"/>
        <end position="162"/>
    </location>
</feature>
<sequence length="1003" mass="107532">MPVAVDKARAAAASDVHSSPVKASQDIPNSPAAVNPRKRRKQKGKEVEDAAAAAAAEEEAWSWKSLTDSSASRVPPIFTKDGSYFFSAAGPSVKIHSVATGEVVSTLTPPPSSEPGAAGSSSQADVVTSAILSPHNPFQLITGSLDGCVRVWDFLDASLLQTVCIAQPIFHLTAHERFRDHVFVAAARPTKKKTSKANVATSEDNVAVLRVSLKPTAASAASPVQTSSEIVGVGKTRLTTGLAISPSGAWLVATAGHKAYVCRTDDLKAGFTKFVSPERLTCLAFHPSEEYFATGDATGCIRLWYCLNESIAIKTPGVEKTAQTTTLHWHAHAISSLAFTPNGAYLLSGGEEAVLVIWQLHTGKKEYVPRVGSPIVHIALLNSGGEEEYLLALADASFVFVRASTLKISRSIARIKLDPAISHDRPSSSTAVPLAVHSLSSTLILPSSHPSSLQTFSPSTSKLISELEVSPSNRVSRRDDKPLQPSRVERAVLSDSGDWMATVDCREADESFRAEVYIKIWQWDRKGGFWVLNTRIDRPHELKNVTGVAFRPCARTPDDLLLATTGEDGQIRSWRIRSVKTKSEGVEEFWVARSSLRFREEIPSDVSWSPDGSLLAVSVGSHVAIYDPETNALMQVLTAPECATVASAQFVGSTGRYVVVSGPRDVLLWDLVSQCLRWHYRSQAAIDRPVVHPEEDRVVVMERIAASTTAESPSTKVLVFGALSSVPVAVRTLPFHTRTVVPVPSSGFFPTDPSGFTLVGITDSWSVVVLGDDVQVPEDEGSSAQGITRDTATGKRTLFHDIFGASAFADFATAASTSTAALGTTAQPWKGKEVAQIFDAPAHLLPPLESLFDAIMDGFLATRPSEAEEQEEQDKEHEEEMDVDDSADVANRPSKGGAPLDRVVDRQEMHAFVDLFMHVAIKAPPSKPQPQPNGIAKPNGIPPHINGIRTAPSTPANASKQASRPNGVTPNGQTHTPSRPPATPQSDSSPAVKAGKKRKKSIG</sequence>
<protein>
    <submittedName>
        <fullName evidence="11">WD40 repeat-like protein</fullName>
    </submittedName>
</protein>
<name>A0A1Y2IQ92_TRAC3</name>
<evidence type="ECO:0000313" key="11">
    <source>
        <dbReference type="EMBL" id="OSD03278.1"/>
    </source>
</evidence>
<keyword evidence="4 8" id="KW-0853">WD repeat</keyword>
<dbReference type="Pfam" id="PF23869">
    <property type="entry name" value="Beta-prop_WDR75_1st"/>
    <property type="match status" value="1"/>
</dbReference>
<comment type="subcellular location">
    <subcellularLocation>
        <location evidence="1">Nucleus</location>
        <location evidence="1">Nucleolus</location>
    </subcellularLocation>
</comment>
<dbReference type="Pfam" id="PF23769">
    <property type="entry name" value="Beta-prop_WDR75_2nd"/>
    <property type="match status" value="1"/>
</dbReference>
<dbReference type="Proteomes" id="UP000193067">
    <property type="component" value="Unassembled WGS sequence"/>
</dbReference>
<dbReference type="InterPro" id="IPR057644">
    <property type="entry name" value="Beta-prop_WDR75_2nd"/>
</dbReference>
<feature type="domain" description="WD repeat-containing protein 75 second beta-propeller" evidence="10">
    <location>
        <begin position="436"/>
        <end position="728"/>
    </location>
</feature>
<keyword evidence="12" id="KW-1185">Reference proteome</keyword>
<evidence type="ECO:0000256" key="5">
    <source>
        <dbReference type="ARBA" id="ARBA00022737"/>
    </source>
</evidence>
<evidence type="ECO:0000313" key="12">
    <source>
        <dbReference type="Proteomes" id="UP000193067"/>
    </source>
</evidence>
<accession>A0A1Y2IQ92</accession>
<dbReference type="GO" id="GO:0045943">
    <property type="term" value="P:positive regulation of transcription by RNA polymerase I"/>
    <property type="evidence" value="ECO:0007669"/>
    <property type="project" value="InterPro"/>
</dbReference>
<evidence type="ECO:0000256" key="8">
    <source>
        <dbReference type="PROSITE-ProRule" id="PRU00221"/>
    </source>
</evidence>
<dbReference type="STRING" id="1353009.A0A1Y2IQ92"/>
<feature type="compositionally biased region" description="Low complexity" evidence="9">
    <location>
        <begin position="1"/>
        <end position="19"/>
    </location>
</feature>
<feature type="compositionally biased region" description="Acidic residues" evidence="9">
    <location>
        <begin position="867"/>
        <end position="887"/>
    </location>
</feature>
<organism evidence="11 12">
    <name type="scientific">Trametes coccinea (strain BRFM310)</name>
    <name type="common">Pycnoporus coccineus</name>
    <dbReference type="NCBI Taxonomy" id="1353009"/>
    <lineage>
        <taxon>Eukaryota</taxon>
        <taxon>Fungi</taxon>
        <taxon>Dikarya</taxon>
        <taxon>Basidiomycota</taxon>
        <taxon>Agaricomycotina</taxon>
        <taxon>Agaricomycetes</taxon>
        <taxon>Polyporales</taxon>
        <taxon>Polyporaceae</taxon>
        <taxon>Trametes</taxon>
    </lineage>
</organism>
<dbReference type="GO" id="GO:2000234">
    <property type="term" value="P:positive regulation of rRNA processing"/>
    <property type="evidence" value="ECO:0007669"/>
    <property type="project" value="TreeGrafter"/>
</dbReference>
<evidence type="ECO:0000259" key="10">
    <source>
        <dbReference type="Pfam" id="PF23769"/>
    </source>
</evidence>
<dbReference type="GO" id="GO:0032040">
    <property type="term" value="C:small-subunit processome"/>
    <property type="evidence" value="ECO:0007669"/>
    <property type="project" value="InterPro"/>
</dbReference>
<feature type="compositionally biased region" description="Basic residues" evidence="9">
    <location>
        <begin position="994"/>
        <end position="1003"/>
    </location>
</feature>
<keyword evidence="5" id="KW-0677">Repeat</keyword>
<feature type="region of interest" description="Disordered" evidence="9">
    <location>
        <begin position="923"/>
        <end position="1003"/>
    </location>
</feature>
<dbReference type="InterPro" id="IPR053826">
    <property type="entry name" value="WDR75"/>
</dbReference>
<feature type="compositionally biased region" description="Polar residues" evidence="9">
    <location>
        <begin position="951"/>
        <end position="977"/>
    </location>
</feature>
<feature type="repeat" description="WD" evidence="8">
    <location>
        <begin position="327"/>
        <end position="368"/>
    </location>
</feature>
<evidence type="ECO:0000256" key="1">
    <source>
        <dbReference type="ARBA" id="ARBA00004604"/>
    </source>
</evidence>
<reference evidence="11 12" key="1">
    <citation type="journal article" date="2015" name="Biotechnol. Biofuels">
        <title>Enhanced degradation of softwood versus hardwood by the white-rot fungus Pycnoporus coccineus.</title>
        <authorList>
            <person name="Couturier M."/>
            <person name="Navarro D."/>
            <person name="Chevret D."/>
            <person name="Henrissat B."/>
            <person name="Piumi F."/>
            <person name="Ruiz-Duenas F.J."/>
            <person name="Martinez A.T."/>
            <person name="Grigoriev I.V."/>
            <person name="Riley R."/>
            <person name="Lipzen A."/>
            <person name="Berrin J.G."/>
            <person name="Master E.R."/>
            <person name="Rosso M.N."/>
        </authorList>
    </citation>
    <scope>NUCLEOTIDE SEQUENCE [LARGE SCALE GENOMIC DNA]</scope>
    <source>
        <strain evidence="11 12">BRFM310</strain>
    </source>
</reference>
<keyword evidence="7" id="KW-0539">Nucleus</keyword>
<feature type="region of interest" description="Disordered" evidence="9">
    <location>
        <begin position="864"/>
        <end position="903"/>
    </location>
</feature>
<dbReference type="InterPro" id="IPR036322">
    <property type="entry name" value="WD40_repeat_dom_sf"/>
</dbReference>
<evidence type="ECO:0000256" key="2">
    <source>
        <dbReference type="ARBA" id="ARBA00022517"/>
    </source>
</evidence>
<evidence type="ECO:0000256" key="6">
    <source>
        <dbReference type="ARBA" id="ARBA00023163"/>
    </source>
</evidence>
<evidence type="ECO:0000256" key="7">
    <source>
        <dbReference type="ARBA" id="ARBA00023242"/>
    </source>
</evidence>
<dbReference type="SUPFAM" id="SSF50978">
    <property type="entry name" value="WD40 repeat-like"/>
    <property type="match status" value="1"/>
</dbReference>
<dbReference type="PANTHER" id="PTHR44215">
    <property type="entry name" value="WD REPEAT-CONTAINING PROTEIN 75"/>
    <property type="match status" value="1"/>
</dbReference>
<dbReference type="EMBL" id="KZ084101">
    <property type="protein sequence ID" value="OSD03278.1"/>
    <property type="molecule type" value="Genomic_DNA"/>
</dbReference>